<proteinExistence type="predicted"/>
<organism evidence="1">
    <name type="scientific">viral metagenome</name>
    <dbReference type="NCBI Taxonomy" id="1070528"/>
    <lineage>
        <taxon>unclassified sequences</taxon>
        <taxon>metagenomes</taxon>
        <taxon>organismal metagenomes</taxon>
    </lineage>
</organism>
<protein>
    <submittedName>
        <fullName evidence="1">Uncharacterized protein</fullName>
    </submittedName>
</protein>
<name>A0A6C0C2W9_9ZZZZ</name>
<reference evidence="1" key="1">
    <citation type="journal article" date="2020" name="Nature">
        <title>Giant virus diversity and host interactions through global metagenomics.</title>
        <authorList>
            <person name="Schulz F."/>
            <person name="Roux S."/>
            <person name="Paez-Espino D."/>
            <person name="Jungbluth S."/>
            <person name="Walsh D.A."/>
            <person name="Denef V.J."/>
            <person name="McMahon K.D."/>
            <person name="Konstantinidis K.T."/>
            <person name="Eloe-Fadrosh E.A."/>
            <person name="Kyrpides N.C."/>
            <person name="Woyke T."/>
        </authorList>
    </citation>
    <scope>NUCLEOTIDE SEQUENCE</scope>
    <source>
        <strain evidence="1">GVMAG-M-3300020185-18</strain>
    </source>
</reference>
<dbReference type="AlphaFoldDB" id="A0A6C0C2W9"/>
<accession>A0A6C0C2W9</accession>
<evidence type="ECO:0000313" key="1">
    <source>
        <dbReference type="EMBL" id="QHS98760.1"/>
    </source>
</evidence>
<dbReference type="EMBL" id="MN739322">
    <property type="protein sequence ID" value="QHS98760.1"/>
    <property type="molecule type" value="Genomic_DNA"/>
</dbReference>
<sequence>MDFYMYKSTCPRWYGEQIDIRHMVVPEKTGEDEVSNRAKLNSNRASGSKTCRIELLQKYFMSIEPKKSYVGLTGLQFHGNYVPSSGNITTNDL</sequence>